<keyword evidence="4" id="KW-1185">Reference proteome</keyword>
<comment type="caution">
    <text evidence="3">The sequence shown here is derived from an EMBL/GenBank/DDBJ whole genome shotgun (WGS) entry which is preliminary data.</text>
</comment>
<dbReference type="RefSeq" id="WP_345477957.1">
    <property type="nucleotide sequence ID" value="NZ_BAABLW010000007.1"/>
</dbReference>
<reference evidence="4" key="1">
    <citation type="journal article" date="2019" name="Int. J. Syst. Evol. Microbiol.">
        <title>The Global Catalogue of Microorganisms (GCM) 10K type strain sequencing project: providing services to taxonomists for standard genome sequencing and annotation.</title>
        <authorList>
            <consortium name="The Broad Institute Genomics Platform"/>
            <consortium name="The Broad Institute Genome Sequencing Center for Infectious Disease"/>
            <person name="Wu L."/>
            <person name="Ma J."/>
        </authorList>
    </citation>
    <scope>NUCLEOTIDE SEQUENCE [LARGE SCALE GENOMIC DNA]</scope>
    <source>
        <strain evidence="4">JCM 19129</strain>
    </source>
</reference>
<name>A0ABP9FZZ5_9MICC</name>
<feature type="region of interest" description="Disordered" evidence="1">
    <location>
        <begin position="227"/>
        <end position="302"/>
    </location>
</feature>
<protein>
    <submittedName>
        <fullName evidence="3">Uncharacterized protein</fullName>
    </submittedName>
</protein>
<evidence type="ECO:0000313" key="4">
    <source>
        <dbReference type="Proteomes" id="UP001500368"/>
    </source>
</evidence>
<evidence type="ECO:0000313" key="3">
    <source>
        <dbReference type="EMBL" id="GAA4923624.1"/>
    </source>
</evidence>
<accession>A0ABP9FZZ5</accession>
<feature type="transmembrane region" description="Helical" evidence="2">
    <location>
        <begin position="154"/>
        <end position="177"/>
    </location>
</feature>
<keyword evidence="2" id="KW-1133">Transmembrane helix</keyword>
<evidence type="ECO:0000256" key="2">
    <source>
        <dbReference type="SAM" id="Phobius"/>
    </source>
</evidence>
<keyword evidence="2" id="KW-0472">Membrane</keyword>
<evidence type="ECO:0000256" key="1">
    <source>
        <dbReference type="SAM" id="MobiDB-lite"/>
    </source>
</evidence>
<proteinExistence type="predicted"/>
<organism evidence="3 4">
    <name type="scientific">Nesterenkonia rhizosphaerae</name>
    <dbReference type="NCBI Taxonomy" id="1348272"/>
    <lineage>
        <taxon>Bacteria</taxon>
        <taxon>Bacillati</taxon>
        <taxon>Actinomycetota</taxon>
        <taxon>Actinomycetes</taxon>
        <taxon>Micrococcales</taxon>
        <taxon>Micrococcaceae</taxon>
        <taxon>Nesterenkonia</taxon>
    </lineage>
</organism>
<feature type="compositionally biased region" description="Basic and acidic residues" evidence="1">
    <location>
        <begin position="233"/>
        <end position="251"/>
    </location>
</feature>
<dbReference type="Proteomes" id="UP001500368">
    <property type="component" value="Unassembled WGS sequence"/>
</dbReference>
<sequence>MLTAILHPNGTLNTLHLEEGSSLDSLSQIVGGTPQRYPLGTTGYIVNSADQSEPNAYASAILWASGNTGQAIAGPAIFIGQKPSGSITGLTQTQHSGLENAIHILRDRSQQKLPPMLIGEELALLKPFTARAFYGVPQLQPQISEIPTKRSRPIVFTAIGIFTGAAIAVAVGLSLGVSQLSPDDNEAPEESVVQERSEHIPDVDEEQVRTELEKEVEVLAERAQELDTFSESLDEREQELDRLSEEIDQRVQEVSTAEEEVARLAAESETKQAQLEERATELDQREAELDAREEATTDGEDQ</sequence>
<gene>
    <name evidence="3" type="ORF">GCM10025790_20960</name>
</gene>
<dbReference type="EMBL" id="BAABLW010000007">
    <property type="protein sequence ID" value="GAA4923624.1"/>
    <property type="molecule type" value="Genomic_DNA"/>
</dbReference>
<keyword evidence="2" id="KW-0812">Transmembrane</keyword>
<feature type="compositionally biased region" description="Basic and acidic residues" evidence="1">
    <location>
        <begin position="260"/>
        <end position="295"/>
    </location>
</feature>